<dbReference type="Proteomes" id="UP000320762">
    <property type="component" value="Unassembled WGS sequence"/>
</dbReference>
<feature type="region of interest" description="Disordered" evidence="1">
    <location>
        <begin position="1"/>
        <end position="23"/>
    </location>
</feature>
<gene>
    <name evidence="2" type="ORF">BD626DRAFT_572506</name>
</gene>
<organism evidence="2 3">
    <name type="scientific">Schizophyllum amplum</name>
    <dbReference type="NCBI Taxonomy" id="97359"/>
    <lineage>
        <taxon>Eukaryota</taxon>
        <taxon>Fungi</taxon>
        <taxon>Dikarya</taxon>
        <taxon>Basidiomycota</taxon>
        <taxon>Agaricomycotina</taxon>
        <taxon>Agaricomycetes</taxon>
        <taxon>Agaricomycetidae</taxon>
        <taxon>Agaricales</taxon>
        <taxon>Schizophyllaceae</taxon>
        <taxon>Schizophyllum</taxon>
    </lineage>
</organism>
<accession>A0A550C417</accession>
<name>A0A550C417_9AGAR</name>
<dbReference type="EMBL" id="VDMD01000027">
    <property type="protein sequence ID" value="TRM59547.1"/>
    <property type="molecule type" value="Genomic_DNA"/>
</dbReference>
<comment type="caution">
    <text evidence="2">The sequence shown here is derived from an EMBL/GenBank/DDBJ whole genome shotgun (WGS) entry which is preliminary data.</text>
</comment>
<dbReference type="AlphaFoldDB" id="A0A550C417"/>
<proteinExistence type="predicted"/>
<evidence type="ECO:0000313" key="2">
    <source>
        <dbReference type="EMBL" id="TRM59547.1"/>
    </source>
</evidence>
<keyword evidence="3" id="KW-1185">Reference proteome</keyword>
<evidence type="ECO:0000313" key="3">
    <source>
        <dbReference type="Proteomes" id="UP000320762"/>
    </source>
</evidence>
<evidence type="ECO:0000256" key="1">
    <source>
        <dbReference type="SAM" id="MobiDB-lite"/>
    </source>
</evidence>
<reference evidence="2 3" key="1">
    <citation type="journal article" date="2019" name="New Phytol.">
        <title>Comparative genomics reveals unique wood-decay strategies and fruiting body development in the Schizophyllaceae.</title>
        <authorList>
            <person name="Almasi E."/>
            <person name="Sahu N."/>
            <person name="Krizsan K."/>
            <person name="Balint B."/>
            <person name="Kovacs G.M."/>
            <person name="Kiss B."/>
            <person name="Cseklye J."/>
            <person name="Drula E."/>
            <person name="Henrissat B."/>
            <person name="Nagy I."/>
            <person name="Chovatia M."/>
            <person name="Adam C."/>
            <person name="LaButti K."/>
            <person name="Lipzen A."/>
            <person name="Riley R."/>
            <person name="Grigoriev I.V."/>
            <person name="Nagy L.G."/>
        </authorList>
    </citation>
    <scope>NUCLEOTIDE SEQUENCE [LARGE SCALE GENOMIC DNA]</scope>
    <source>
        <strain evidence="2 3">NL-1724</strain>
    </source>
</reference>
<sequence>MECDGQPSPTPLPLETPESLQASFASQADIPELEEVDVFAPLPPLPPKLPGFLQSYHISQADIPELPTEYRDAPEFYWNYGWSMSMEEVRAFLLHCRPRALDDDPPTYVLLAAVASFLTTHSGWYGVRHVFVQPTDTVKGLSEMATIDGRPGVSFFMIVSTASRYYFEARPTKDEMVKLVNLIGKEPCWMKDAIEKKLWHKYYTFHI</sequence>
<protein>
    <submittedName>
        <fullName evidence="2">Uncharacterized protein</fullName>
    </submittedName>
</protein>